<keyword evidence="2" id="KW-0732">Signal</keyword>
<proteinExistence type="predicted"/>
<feature type="domain" description="Teneurin-like YD-shell" evidence="3">
    <location>
        <begin position="1426"/>
        <end position="1646"/>
    </location>
</feature>
<dbReference type="InterPro" id="IPR050708">
    <property type="entry name" value="T6SS_VgrG/RHS"/>
</dbReference>
<name>A0ABW2FHX4_9BACL</name>
<feature type="signal peptide" evidence="2">
    <location>
        <begin position="1"/>
        <end position="20"/>
    </location>
</feature>
<organism evidence="4 5">
    <name type="scientific">Cohnella cellulosilytica</name>
    <dbReference type="NCBI Taxonomy" id="986710"/>
    <lineage>
        <taxon>Bacteria</taxon>
        <taxon>Bacillati</taxon>
        <taxon>Bacillota</taxon>
        <taxon>Bacilli</taxon>
        <taxon>Bacillales</taxon>
        <taxon>Paenibacillaceae</taxon>
        <taxon>Cohnella</taxon>
    </lineage>
</organism>
<dbReference type="Pfam" id="PF05593">
    <property type="entry name" value="RHS_repeat"/>
    <property type="match status" value="8"/>
</dbReference>
<dbReference type="RefSeq" id="WP_378044928.1">
    <property type="nucleotide sequence ID" value="NZ_JBHMDN010000006.1"/>
</dbReference>
<dbReference type="Pfam" id="PF25023">
    <property type="entry name" value="TEN_YD-shell"/>
    <property type="match status" value="2"/>
</dbReference>
<evidence type="ECO:0000259" key="3">
    <source>
        <dbReference type="Pfam" id="PF25023"/>
    </source>
</evidence>
<comment type="caution">
    <text evidence="4">The sequence shown here is derived from an EMBL/GenBank/DDBJ whole genome shotgun (WGS) entry which is preliminary data.</text>
</comment>
<keyword evidence="5" id="KW-1185">Reference proteome</keyword>
<evidence type="ECO:0000256" key="2">
    <source>
        <dbReference type="SAM" id="SignalP"/>
    </source>
</evidence>
<reference evidence="5" key="1">
    <citation type="journal article" date="2019" name="Int. J. Syst. Evol. Microbiol.">
        <title>The Global Catalogue of Microorganisms (GCM) 10K type strain sequencing project: providing services to taxonomists for standard genome sequencing and annotation.</title>
        <authorList>
            <consortium name="The Broad Institute Genomics Platform"/>
            <consortium name="The Broad Institute Genome Sequencing Center for Infectious Disease"/>
            <person name="Wu L."/>
            <person name="Ma J."/>
        </authorList>
    </citation>
    <scope>NUCLEOTIDE SEQUENCE [LARGE SCALE GENOMIC DNA]</scope>
    <source>
        <strain evidence="5">KCTC 12907</strain>
    </source>
</reference>
<gene>
    <name evidence="4" type="ORF">ACFQMJ_22960</name>
</gene>
<dbReference type="InterPro" id="IPR056823">
    <property type="entry name" value="TEN-like_YD-shell"/>
</dbReference>
<dbReference type="Gene3D" id="2.180.10.10">
    <property type="entry name" value="RHS repeat-associated core"/>
    <property type="match status" value="7"/>
</dbReference>
<dbReference type="SUPFAM" id="SSF82171">
    <property type="entry name" value="DPP6 N-terminal domain-like"/>
    <property type="match status" value="1"/>
</dbReference>
<dbReference type="NCBIfam" id="TIGR03696">
    <property type="entry name" value="Rhs_assc_core"/>
    <property type="match status" value="1"/>
</dbReference>
<dbReference type="PANTHER" id="PTHR32305">
    <property type="match status" value="1"/>
</dbReference>
<dbReference type="NCBIfam" id="TIGR01643">
    <property type="entry name" value="YD_repeat_2x"/>
    <property type="match status" value="14"/>
</dbReference>
<dbReference type="InterPro" id="IPR022385">
    <property type="entry name" value="Rhs_assc_core"/>
</dbReference>
<dbReference type="Proteomes" id="UP001596378">
    <property type="component" value="Unassembled WGS sequence"/>
</dbReference>
<dbReference type="PANTHER" id="PTHR32305:SF15">
    <property type="entry name" value="PROTEIN RHSA-RELATED"/>
    <property type="match status" value="1"/>
</dbReference>
<evidence type="ECO:0000256" key="1">
    <source>
        <dbReference type="ARBA" id="ARBA00022737"/>
    </source>
</evidence>
<evidence type="ECO:0000313" key="5">
    <source>
        <dbReference type="Proteomes" id="UP001596378"/>
    </source>
</evidence>
<dbReference type="InterPro" id="IPR031325">
    <property type="entry name" value="RHS_repeat"/>
</dbReference>
<evidence type="ECO:0000313" key="4">
    <source>
        <dbReference type="EMBL" id="MFC7151408.1"/>
    </source>
</evidence>
<dbReference type="EMBL" id="JBHTAI010000016">
    <property type="protein sequence ID" value="MFC7151408.1"/>
    <property type="molecule type" value="Genomic_DNA"/>
</dbReference>
<keyword evidence="1" id="KW-0677">Repeat</keyword>
<accession>A0ABW2FHX4</accession>
<feature type="chain" id="PRO_5046400200" evidence="2">
    <location>
        <begin position="21"/>
        <end position="3265"/>
    </location>
</feature>
<feature type="domain" description="Teneurin-like YD-shell" evidence="3">
    <location>
        <begin position="2121"/>
        <end position="2319"/>
    </location>
</feature>
<protein>
    <submittedName>
        <fullName evidence="4">RHS repeat-associated core domain-containing protein</fullName>
    </submittedName>
</protein>
<dbReference type="InterPro" id="IPR006530">
    <property type="entry name" value="YD"/>
</dbReference>
<sequence>MVKSLIRIFLLGSLSLFAYAHIASAETLEERLNHLVGPQQQYDTYLSPVYLRTNTIEESVSAQSGELAISQTDYVLPGRNGLNVEIKRIYKSGTANTQEMKVKYVNGAWVDYVQSDATTSSFYENRYNIGVGMRFSFPQMEVIENNDGTSHKFVHTESGDVYRLARDQTKDEVEYFPEGQTIKDVTVKETGEYSNGQSDGVSKYAMTGKDGKKTFFAEDGRLLGIRDRYDNTINFEYSEYNYTIDGKTVNKKLMSKITDTVGRIITIEYREDQAFVVGPIKNESYSAEESWKASQNPNHTHSGDLQGKFQVVVHLPDDKTIVYDKSAVLVSKSNQVIRTRLQRVFDTDGKPKYHFWYEQPELGFTYMNGTRYAAFNRYENLVQIDYPNTNRIERYVYNTYTKSLHEGSMQYRKIFENRDLIKKGFDPSQGQFLDKFVTEVKNKTQYSYTSEPDGYGVEGYVGHEDSYLRDTYRYFSTETDAGGSETKYTYDGLHQLLLMEKSGSDHKEVLKTERDEMKLIKKKETWSYQTANGQSSGEPVKRIENYRYDQYGNLTNYTGPEASRDENGTPKDSEHTVIYSYDYDRFHALTLKTWKQDGATTNQIIYDIDDKGNVVKESQVNTTNPEKWWITEYAYDEYGNLTKKTASLGDQSFTTHYEYAVDANDLDVKGAYLTREYQSDGNSVRATKYGYEWTTGNLTVEIDPNGNKTLHQYDVLNRLTKTVQADQTSQSYSYVDSPFSNLKIRHTDAALFDYEYEYDITGALVRASVKNNGAWRVLRRIDYDSFGNIVKEIDANGHSSRYEYDSLNRLVKKSIYEKDAVSKGTTTVKYRIGVDESVPTHVTLTDEEGFEKKLSYDILDRLIKEETTPDKSRWYSVSYTYDYIGHPLTETNARGYTTSNSYNPLGQLVNRKDALGFETSYGYNALGQFAVLKEPGGKITESIYNAFGLLSQQKISQEGASDYTYVSYEYDKAGNALRIREGGVSGGTNTVSSDTSYTYDEMNRMTDEYKRIDDRRTGHSKMEYDANGNLAKRYEFSDASETKFRMYAYKYDFAARVTEESGSYRESDGQGGFREYGKYSTLNEWDYVGNLVKQSVYNGSGWEETELAYDHRNKVIMKKEPFGTGVKAARFQYDKVGNRISETLTVGGTPVTASFRYDGLGRMTMQIDPLGHTTRYVYDEVGNRIKEIDPRYLSLPETEASGFETEYDALNRPVKISAFDGTTREVAMFRQYDGRGNIVLEADGEGYLASDPDKSRGVLTKYDVNDRKIAVTSPQTMERNAQNGTSLVSETYRYDGSGRMLSKTDAYGNTTSYAYFLNGSLKSMTDPDGTIEKYDYDLTGKAMSVRTDRRDNVTKSYFSIFDKPYRIEHPDGGTERFDFSAKGEIIESADPLGNVKRYEYDASGLMTGSEETIGSDGDYELLKRVETAYDEAGRKVSNETFLLQKPKRQGLAQLKESAKDLVTYAYDKAGHLIKENGPFGREMSFAYDAAGNVTAKTVKADSGYSDVWRYDYDSRSRITSEAMLIQTSELSADEINGARFDNEYADRVVATTRYAYTKNDKLKSMTDAKGAVTQYEYDLDGRPVREIDPLQGVKEYRYDLKGRLAEGSDAKGATVKYEYDSKDRLIRMIAPSAAGQSAITRYIYDEIGNLVKEIAPNQYDEDQDNAGSALTLSGFSYSYDAMNRRTSTASPDGNGLEYIQYDAAGQVRKVADGLRYTGDMDHSSGTTSEYDGLGRIVAQTDALGHRTAYRYDVLGNLTEKLDARGNSTEYVYNPDGTLAQVIDADGGVSKYAYDKLGRMVSETNPLGAATAYRYTAFGKEKLVIDPDGHTVETKYDLVGNAVSVKDKRGSIALFEYDALNRLIRKKLPQELDASESIVYVIEAYEYDAVGNRLKMSLTSSKDRAFLRETRYTYSDNNLLLTAADNAGGFTRNSYDLNGNLVKSEQLREGTEYDIELSEYDLQNRVVKRIRLVDEANLDAASAGASAELRDEAYPGKIRLITGYEYDLLGNLVKEIDPRAYRYAATDTANRDKYSVSYSYDALDRLIQTQRKWNGADANTRIKYDEVGNRIEERNARGFLTQYEYDGMNRVVSKTDAENQVISYTYDRAGNKTSETNARGHTFSYEYDKLNRVVTVRDPYGAVIARHVYDAGGNLVKEIDAKGFASGSSDNARYGTVYVYDLAGRLSSITDREGAKTSYLYNPADDKIKETNGLGESYSFTYDNASRITEVTDPMGVSTTYSYDLLGNKLDMTNGRGKVTQYRYGAFGLLVETINPLNKPMTYRYDLALNLAEMTDRNGNHTRYGYDSRDLLIERNVVETEEVIRYAYDEVGNRTQMQDKSGVSSYAYDGNDRLKLVSKDESTQLAYAYDAAGNIVSVTDSKGFETVYTYDKADRMESVIANGKTTVYDYDTNGNRAVIAYEGGIKEVYTYDKNNQLLTLKNVKPNGELYSSYVYVYDAAGRQTSKTDSFGRTDYSYDEAGRLLQADAPGKTTLYSYDRAGNRQSQMETYTSAQPSGYVDPGTEQELSYLVKNSDYLYNASDELLRLVETMFDDTGRQVLEKTTSYLYDDNGNQLRSLIGYVRPNNPDMRQVTGGDAYGESTPGAANTVVEKSLQTFDGFNRLVRAERVKAGEQSIVTYQYDGDDLRTQKVSRSSQDNYAAKTTNYLYDRQYVILETDSADNVAVRYVRGVDYISRADDVGKLSYYLFNGHGDVVHTVGETGTVENQYDYDSFGNPTLTIEIYSSSIRYAGEFFDAEVGFYYLRARYYDPYIGRFISEDSYWGENESPLSLNRYTYVHNDPVNFFDPTGNWQQGDEKLSLDDQKKIKKLTDAYTSASSSNEKNQIVAEATRIRTESAQRNDNNHNNGDSFSAAVNSVIQRNGSISNEQWRSLSVQFERRSEGRIRELEAPARYTQYGNPGLNLESRMSNTIKYSDYKVGSLGYIQEMNLMNRERGSKKTLDFIANDIKDHTYEIISEGNHIRLYNSIKQLAAQERIEQIRLNPSVTPILGGIDNIHIEARTNLVIGNAAPNLFKDSDFDLKQEVQQMIAYYDDANVYSYEALRLNVIDFAEYDQYQLKLRSELAELRKTNSLGGGSSFTEFLIADILIGEILTNGVLGSPDVAYAASLDMTAGDKISKSHVRITGAITANKKYNYSVYEMVDDEGKVRYVGRTRQDINKREKQHQRSDPNKKNLRIKYASTEDGRALKGLMYEQARGLEQMIYEQHIKNGNKLLNKIRPLDIGNPKRADKVKKYLEAARKFIGKVK</sequence>